<dbReference type="InterPro" id="IPR012349">
    <property type="entry name" value="Split_barrel_FMN-bd"/>
</dbReference>
<organism evidence="2 3">
    <name type="scientific">Rhodotorula toruloides</name>
    <name type="common">Yeast</name>
    <name type="synonym">Rhodosporidium toruloides</name>
    <dbReference type="NCBI Taxonomy" id="5286"/>
    <lineage>
        <taxon>Eukaryota</taxon>
        <taxon>Fungi</taxon>
        <taxon>Dikarya</taxon>
        <taxon>Basidiomycota</taxon>
        <taxon>Pucciniomycotina</taxon>
        <taxon>Microbotryomycetes</taxon>
        <taxon>Sporidiobolales</taxon>
        <taxon>Sporidiobolaceae</taxon>
        <taxon>Rhodotorula</taxon>
    </lineage>
</organism>
<evidence type="ECO:0000256" key="1">
    <source>
        <dbReference type="SAM" id="MobiDB-lite"/>
    </source>
</evidence>
<dbReference type="OrthoDB" id="539398at2759"/>
<accession>A0A511KPC9</accession>
<feature type="region of interest" description="Disordered" evidence="1">
    <location>
        <begin position="160"/>
        <end position="182"/>
    </location>
</feature>
<reference evidence="2 3" key="1">
    <citation type="submission" date="2019-07" db="EMBL/GenBank/DDBJ databases">
        <title>Rhodotorula toruloides NBRC10032 genome sequencing.</title>
        <authorList>
            <person name="Shida Y."/>
            <person name="Takaku H."/>
            <person name="Ogasawara W."/>
            <person name="Mori K."/>
        </authorList>
    </citation>
    <scope>NUCLEOTIDE SEQUENCE [LARGE SCALE GENOMIC DNA]</scope>
    <source>
        <strain evidence="2 3">NBRC10032</strain>
    </source>
</reference>
<proteinExistence type="predicted"/>
<dbReference type="AlphaFoldDB" id="A0A511KPC9"/>
<dbReference type="PANTHER" id="PTHR39336:SF3">
    <property type="entry name" value="PYRIDOXAMINE PHOSPHATE OXIDASE"/>
    <property type="match status" value="1"/>
</dbReference>
<dbReference type="Gene3D" id="2.30.110.10">
    <property type="entry name" value="Electron Transport, Fmn-binding Protein, Chain A"/>
    <property type="match status" value="1"/>
</dbReference>
<sequence>MGAFYDQIPESLIPWIKQQKVFWVASAPLSAAGSVNVSPKGYDCLKVVSPTAVWYVDMTGSGNETISHMRERGNGRLMILFNAFQGPPRICRLHGHGTIHPRDSQRFNSLLPPGDARRLPGTRAIVWMDVERVGTSCGYAVPFMDFVGERPRLKDHYTPFELSSPSSSSCFPTSAPPKLEAY</sequence>
<dbReference type="EMBL" id="BJWK01000014">
    <property type="protein sequence ID" value="GEM11374.1"/>
    <property type="molecule type" value="Genomic_DNA"/>
</dbReference>
<evidence type="ECO:0000313" key="3">
    <source>
        <dbReference type="Proteomes" id="UP000321518"/>
    </source>
</evidence>
<evidence type="ECO:0000313" key="2">
    <source>
        <dbReference type="EMBL" id="GEM11374.1"/>
    </source>
</evidence>
<dbReference type="Proteomes" id="UP000321518">
    <property type="component" value="Unassembled WGS sequence"/>
</dbReference>
<dbReference type="PANTHER" id="PTHR39336">
    <property type="entry name" value="PYRIDOXAMINE PHOSPHATE OXIDASE FAMILY PROTEIN (AFU_ORTHOLOGUE AFUA_6G11440)"/>
    <property type="match status" value="1"/>
</dbReference>
<feature type="compositionally biased region" description="Low complexity" evidence="1">
    <location>
        <begin position="163"/>
        <end position="182"/>
    </location>
</feature>
<protein>
    <submittedName>
        <fullName evidence="2">Pyridoxamine phosphate oxidase family protein</fullName>
    </submittedName>
</protein>
<dbReference type="SUPFAM" id="SSF50475">
    <property type="entry name" value="FMN-binding split barrel"/>
    <property type="match status" value="1"/>
</dbReference>
<gene>
    <name evidence="2" type="ORF">Rt10032_c14g5391</name>
</gene>
<name>A0A511KPC9_RHOTO</name>
<comment type="caution">
    <text evidence="2">The sequence shown here is derived from an EMBL/GenBank/DDBJ whole genome shotgun (WGS) entry which is preliminary data.</text>
</comment>